<evidence type="ECO:0000256" key="5">
    <source>
        <dbReference type="ARBA" id="ARBA00047422"/>
    </source>
</evidence>
<dbReference type="GO" id="GO:0003886">
    <property type="term" value="F:DNA (cytosine-5-)-methyltransferase activity"/>
    <property type="evidence" value="ECO:0007669"/>
    <property type="project" value="UniProtKB-EC"/>
</dbReference>
<dbReference type="Gene3D" id="3.90.120.10">
    <property type="entry name" value="DNA Methylase, subunit A, domain 2"/>
    <property type="match status" value="1"/>
</dbReference>
<gene>
    <name evidence="9" type="ORF">NITGR_280102</name>
</gene>
<dbReference type="Proteomes" id="UP000011704">
    <property type="component" value="Unassembled WGS sequence"/>
</dbReference>
<feature type="active site" evidence="6">
    <location>
        <position position="160"/>
    </location>
</feature>
<dbReference type="PRINTS" id="PR00105">
    <property type="entry name" value="C5METTRFRASE"/>
</dbReference>
<evidence type="ECO:0000256" key="3">
    <source>
        <dbReference type="ARBA" id="ARBA00022691"/>
    </source>
</evidence>
<dbReference type="PANTHER" id="PTHR10629:SF52">
    <property type="entry name" value="DNA (CYTOSINE-5)-METHYLTRANSFERASE 1"/>
    <property type="match status" value="1"/>
</dbReference>
<dbReference type="InterPro" id="IPR029063">
    <property type="entry name" value="SAM-dependent_MTases_sf"/>
</dbReference>
<evidence type="ECO:0000256" key="4">
    <source>
        <dbReference type="ARBA" id="ARBA00022747"/>
    </source>
</evidence>
<dbReference type="EMBL" id="CAQJ01000031">
    <property type="protein sequence ID" value="CCQ90386.1"/>
    <property type="molecule type" value="Genomic_DNA"/>
</dbReference>
<keyword evidence="1 6" id="KW-0489">Methyltransferase</keyword>
<dbReference type="RefSeq" id="WP_005007803.1">
    <property type="nucleotide sequence ID" value="NZ_HG422173.1"/>
</dbReference>
<evidence type="ECO:0000256" key="8">
    <source>
        <dbReference type="RuleBase" id="RU000417"/>
    </source>
</evidence>
<dbReference type="AlphaFoldDB" id="M1YYP8"/>
<evidence type="ECO:0000256" key="2">
    <source>
        <dbReference type="ARBA" id="ARBA00022679"/>
    </source>
</evidence>
<accession>M1YYP8</accession>
<dbReference type="Pfam" id="PF00145">
    <property type="entry name" value="DNA_methylase"/>
    <property type="match status" value="1"/>
</dbReference>
<evidence type="ECO:0000256" key="7">
    <source>
        <dbReference type="RuleBase" id="RU000416"/>
    </source>
</evidence>
<dbReference type="PROSITE" id="PS00094">
    <property type="entry name" value="C5_MTASE_1"/>
    <property type="match status" value="1"/>
</dbReference>
<keyword evidence="10" id="KW-1185">Reference proteome</keyword>
<dbReference type="GO" id="GO:0044027">
    <property type="term" value="P:negative regulation of gene expression via chromosomal CpG island methylation"/>
    <property type="evidence" value="ECO:0007669"/>
    <property type="project" value="TreeGrafter"/>
</dbReference>
<dbReference type="PANTHER" id="PTHR10629">
    <property type="entry name" value="CYTOSINE-SPECIFIC METHYLTRANSFERASE"/>
    <property type="match status" value="1"/>
</dbReference>
<dbReference type="InterPro" id="IPR031303">
    <property type="entry name" value="C5_meth_CS"/>
</dbReference>
<dbReference type="STRING" id="1266370.NITGR_280102"/>
<dbReference type="InterPro" id="IPR050390">
    <property type="entry name" value="C5-Methyltransferase"/>
</dbReference>
<dbReference type="NCBIfam" id="TIGR00675">
    <property type="entry name" value="dcm"/>
    <property type="match status" value="1"/>
</dbReference>
<protein>
    <recommendedName>
        <fullName evidence="8">Cytosine-specific methyltransferase</fullName>
        <ecNumber evidence="8">2.1.1.37</ecNumber>
    </recommendedName>
</protein>
<dbReference type="HOGENOM" id="CLU_006958_2_0_0"/>
<dbReference type="InterPro" id="IPR018117">
    <property type="entry name" value="C5_DNA_meth_AS"/>
</dbReference>
<sequence>MPQIAKEPKTKRAAAIRKCQSERRKRLKTLTIEVDKETHGKIKMLANIRQTTLQGLLFDTLKSLLDSQSNLLPRPWSVLEPLREESKCERTHVSLFSGCGGIDLGFRQAGFKTVFANDLDPDACSTYRSNLGEIVEGDIHTVSLPRMRKKLDILSAGFPCQPFSNAGSRKGIKDKRGTLYQTALEVVEELKPRAVVFENVRGLLSFKTEKKLLIEEICEHLDFLGYDVLFSLVDASKHHVPQKRLRVFMVGIERAKKNGRFSFPAPVERNDLTLKHTILDICQNTQNQQELIQLNPQAIHIGSMVPEGGSWKSIPYEKLPERLKKIADNMEKYRWPNFYRRFHRNEVAGTITAAFKPENAGVWHPLEQRVFSVREIARIQSFPDWFRFEGRNIKSKYQQIGNAVPPRLAYELAAQIDKTLNGEDLRGESGLLTFEQFVKTGKPLRACDRDVVFSKSGASNNEG</sequence>
<organism evidence="9 10">
    <name type="scientific">Nitrospina gracilis (strain 3/211)</name>
    <dbReference type="NCBI Taxonomy" id="1266370"/>
    <lineage>
        <taxon>Bacteria</taxon>
        <taxon>Pseudomonadati</taxon>
        <taxon>Nitrospinota/Tectimicrobiota group</taxon>
        <taxon>Nitrospinota</taxon>
        <taxon>Nitrospinia</taxon>
        <taxon>Nitrospinales</taxon>
        <taxon>Nitrospinaceae</taxon>
        <taxon>Nitrospina</taxon>
    </lineage>
</organism>
<keyword evidence="3 6" id="KW-0949">S-adenosyl-L-methionine</keyword>
<dbReference type="GO" id="GO:0009307">
    <property type="term" value="P:DNA restriction-modification system"/>
    <property type="evidence" value="ECO:0007669"/>
    <property type="project" value="UniProtKB-KW"/>
</dbReference>
<dbReference type="InterPro" id="IPR001525">
    <property type="entry name" value="C5_MeTfrase"/>
</dbReference>
<dbReference type="PROSITE" id="PS51679">
    <property type="entry name" value="SAM_MT_C5"/>
    <property type="match status" value="1"/>
</dbReference>
<dbReference type="EC" id="2.1.1.37" evidence="8"/>
<dbReference type="CDD" id="cd00315">
    <property type="entry name" value="Cyt_C5_DNA_methylase"/>
    <property type="match status" value="1"/>
</dbReference>
<reference evidence="9 10" key="1">
    <citation type="journal article" date="2013" name="Front. Microbiol.">
        <title>The genome of Nitrospina gracilis illuminates the metabolism and evolution of the major marine nitrite oxidizer.</title>
        <authorList>
            <person name="Luecker S."/>
            <person name="Nowka B."/>
            <person name="Rattei T."/>
            <person name="Spieck E."/>
            <person name="and Daims H."/>
        </authorList>
    </citation>
    <scope>NUCLEOTIDE SEQUENCE [LARGE SCALE GENOMIC DNA]</scope>
    <source>
        <strain evidence="9 10">3/211</strain>
    </source>
</reference>
<evidence type="ECO:0000313" key="10">
    <source>
        <dbReference type="Proteomes" id="UP000011704"/>
    </source>
</evidence>
<evidence type="ECO:0000256" key="1">
    <source>
        <dbReference type="ARBA" id="ARBA00022603"/>
    </source>
</evidence>
<dbReference type="InParanoid" id="M1YYP8"/>
<dbReference type="GO" id="GO:0032259">
    <property type="term" value="P:methylation"/>
    <property type="evidence" value="ECO:0007669"/>
    <property type="project" value="UniProtKB-KW"/>
</dbReference>
<comment type="catalytic activity">
    <reaction evidence="5 8">
        <text>a 2'-deoxycytidine in DNA + S-adenosyl-L-methionine = a 5-methyl-2'-deoxycytidine in DNA + S-adenosyl-L-homocysteine + H(+)</text>
        <dbReference type="Rhea" id="RHEA:13681"/>
        <dbReference type="Rhea" id="RHEA-COMP:11369"/>
        <dbReference type="Rhea" id="RHEA-COMP:11370"/>
        <dbReference type="ChEBI" id="CHEBI:15378"/>
        <dbReference type="ChEBI" id="CHEBI:57856"/>
        <dbReference type="ChEBI" id="CHEBI:59789"/>
        <dbReference type="ChEBI" id="CHEBI:85452"/>
        <dbReference type="ChEBI" id="CHEBI:85454"/>
        <dbReference type="EC" id="2.1.1.37"/>
    </reaction>
</comment>
<comment type="similarity">
    <text evidence="6 7">Belongs to the class I-like SAM-binding methyltransferase superfamily. C5-methyltransferase family.</text>
</comment>
<comment type="caution">
    <text evidence="9">The sequence shown here is derived from an EMBL/GenBank/DDBJ whole genome shotgun (WGS) entry which is preliminary data.</text>
</comment>
<evidence type="ECO:0000313" key="9">
    <source>
        <dbReference type="EMBL" id="CCQ90386.1"/>
    </source>
</evidence>
<evidence type="ECO:0000256" key="6">
    <source>
        <dbReference type="PROSITE-ProRule" id="PRU01016"/>
    </source>
</evidence>
<dbReference type="GO" id="GO:0003677">
    <property type="term" value="F:DNA binding"/>
    <property type="evidence" value="ECO:0007669"/>
    <property type="project" value="TreeGrafter"/>
</dbReference>
<dbReference type="Gene3D" id="3.40.50.150">
    <property type="entry name" value="Vaccinia Virus protein VP39"/>
    <property type="match status" value="1"/>
</dbReference>
<keyword evidence="2 6" id="KW-0808">Transferase</keyword>
<proteinExistence type="inferred from homology"/>
<dbReference type="SUPFAM" id="SSF53335">
    <property type="entry name" value="S-adenosyl-L-methionine-dependent methyltransferases"/>
    <property type="match status" value="1"/>
</dbReference>
<dbReference type="PROSITE" id="PS00095">
    <property type="entry name" value="C5_MTASE_2"/>
    <property type="match status" value="1"/>
</dbReference>
<name>M1YYP8_NITG3</name>
<keyword evidence="4" id="KW-0680">Restriction system</keyword>